<dbReference type="EMBL" id="GGEC01090288">
    <property type="protein sequence ID" value="MBX70772.1"/>
    <property type="molecule type" value="Transcribed_RNA"/>
</dbReference>
<proteinExistence type="predicted"/>
<accession>A0A2P2QUT5</accession>
<reference evidence="1" key="1">
    <citation type="submission" date="2018-02" db="EMBL/GenBank/DDBJ databases">
        <title>Rhizophora mucronata_Transcriptome.</title>
        <authorList>
            <person name="Meera S.P."/>
            <person name="Sreeshan A."/>
            <person name="Augustine A."/>
        </authorList>
    </citation>
    <scope>NUCLEOTIDE SEQUENCE</scope>
    <source>
        <tissue evidence="1">Leaf</tissue>
    </source>
</reference>
<organism evidence="1">
    <name type="scientific">Rhizophora mucronata</name>
    <name type="common">Asiatic mangrove</name>
    <dbReference type="NCBI Taxonomy" id="61149"/>
    <lineage>
        <taxon>Eukaryota</taxon>
        <taxon>Viridiplantae</taxon>
        <taxon>Streptophyta</taxon>
        <taxon>Embryophyta</taxon>
        <taxon>Tracheophyta</taxon>
        <taxon>Spermatophyta</taxon>
        <taxon>Magnoliopsida</taxon>
        <taxon>eudicotyledons</taxon>
        <taxon>Gunneridae</taxon>
        <taxon>Pentapetalae</taxon>
        <taxon>rosids</taxon>
        <taxon>fabids</taxon>
        <taxon>Malpighiales</taxon>
        <taxon>Rhizophoraceae</taxon>
        <taxon>Rhizophora</taxon>
    </lineage>
</organism>
<name>A0A2P2QUT5_RHIMU</name>
<evidence type="ECO:0000313" key="1">
    <source>
        <dbReference type="EMBL" id="MBX70772.1"/>
    </source>
</evidence>
<dbReference type="AlphaFoldDB" id="A0A2P2QUT5"/>
<protein>
    <submittedName>
        <fullName evidence="1">Uncharacterized protein</fullName>
    </submittedName>
</protein>
<sequence>MIYEMEKMQLKPKMHENKLKCLQHVKPTSLTNIQNTC</sequence>